<dbReference type="Proteomes" id="UP000191672">
    <property type="component" value="Unassembled WGS sequence"/>
</dbReference>
<keyword evidence="2" id="KW-0472">Membrane</keyword>
<protein>
    <submittedName>
        <fullName evidence="3">Uncharacterized protein</fullName>
    </submittedName>
</protein>
<keyword evidence="2" id="KW-1133">Transmembrane helix</keyword>
<evidence type="ECO:0000256" key="2">
    <source>
        <dbReference type="SAM" id="Phobius"/>
    </source>
</evidence>
<comment type="caution">
    <text evidence="3">The sequence shown here is derived from an EMBL/GenBank/DDBJ whole genome shotgun (WGS) entry which is preliminary data.</text>
</comment>
<evidence type="ECO:0000313" key="3">
    <source>
        <dbReference type="EMBL" id="OQD90809.1"/>
    </source>
</evidence>
<dbReference type="EMBL" id="MDYN01000001">
    <property type="protein sequence ID" value="OQD90809.1"/>
    <property type="molecule type" value="Genomic_DNA"/>
</dbReference>
<accession>A0A1V6QNK0</accession>
<sequence length="150" mass="15798">MAMKGAPGTSLLHPDSEGKWHLTTDELAELCQAFQTNTKNSSGRWTIACAIIVLILALPRAIWACLQMRTLLEGRDPEARVARLEGTVETTQKSLDNLTPAVGQAVGSGEVAANALTAVIASGSEVAKSSQGLTRSGQRCGINIPAKDDK</sequence>
<keyword evidence="4" id="KW-1185">Reference proteome</keyword>
<feature type="transmembrane region" description="Helical" evidence="2">
    <location>
        <begin position="45"/>
        <end position="66"/>
    </location>
</feature>
<evidence type="ECO:0000313" key="4">
    <source>
        <dbReference type="Proteomes" id="UP000191672"/>
    </source>
</evidence>
<proteinExistence type="predicted"/>
<gene>
    <name evidence="3" type="ORF">PENANT_c001G11762</name>
</gene>
<reference evidence="4" key="1">
    <citation type="journal article" date="2017" name="Nat. Microbiol.">
        <title>Global analysis of biosynthetic gene clusters reveals vast potential of secondary metabolite production in Penicillium species.</title>
        <authorList>
            <person name="Nielsen J.C."/>
            <person name="Grijseels S."/>
            <person name="Prigent S."/>
            <person name="Ji B."/>
            <person name="Dainat J."/>
            <person name="Nielsen K.F."/>
            <person name="Frisvad J.C."/>
            <person name="Workman M."/>
            <person name="Nielsen J."/>
        </authorList>
    </citation>
    <scope>NUCLEOTIDE SEQUENCE [LARGE SCALE GENOMIC DNA]</scope>
    <source>
        <strain evidence="4">IBT 31811</strain>
    </source>
</reference>
<name>A0A1V6QNK0_9EURO</name>
<organism evidence="3 4">
    <name type="scientific">Penicillium antarcticum</name>
    <dbReference type="NCBI Taxonomy" id="416450"/>
    <lineage>
        <taxon>Eukaryota</taxon>
        <taxon>Fungi</taxon>
        <taxon>Dikarya</taxon>
        <taxon>Ascomycota</taxon>
        <taxon>Pezizomycotina</taxon>
        <taxon>Eurotiomycetes</taxon>
        <taxon>Eurotiomycetidae</taxon>
        <taxon>Eurotiales</taxon>
        <taxon>Aspergillaceae</taxon>
        <taxon>Penicillium</taxon>
    </lineage>
</organism>
<evidence type="ECO:0000256" key="1">
    <source>
        <dbReference type="SAM" id="MobiDB-lite"/>
    </source>
</evidence>
<dbReference type="AlphaFoldDB" id="A0A1V6QNK0"/>
<feature type="region of interest" description="Disordered" evidence="1">
    <location>
        <begin position="131"/>
        <end position="150"/>
    </location>
</feature>
<keyword evidence="2" id="KW-0812">Transmembrane</keyword>